<dbReference type="InterPro" id="IPR036873">
    <property type="entry name" value="Rhodanese-like_dom_sf"/>
</dbReference>
<feature type="domain" description="Cytochrome oxidase subunit II copper A binding" evidence="2">
    <location>
        <begin position="162"/>
        <end position="255"/>
    </location>
</feature>
<protein>
    <recommendedName>
        <fullName evidence="5">Rhodanese domain-containing protein</fullName>
    </recommendedName>
</protein>
<dbReference type="SUPFAM" id="SSF49503">
    <property type="entry name" value="Cupredoxins"/>
    <property type="match status" value="1"/>
</dbReference>
<evidence type="ECO:0000313" key="3">
    <source>
        <dbReference type="EMBL" id="OGK41961.1"/>
    </source>
</evidence>
<dbReference type="Gene3D" id="3.40.250.10">
    <property type="entry name" value="Rhodanese-like domain"/>
    <property type="match status" value="1"/>
</dbReference>
<dbReference type="GO" id="GO:0016020">
    <property type="term" value="C:membrane"/>
    <property type="evidence" value="ECO:0007669"/>
    <property type="project" value="InterPro"/>
</dbReference>
<dbReference type="Pfam" id="PF00581">
    <property type="entry name" value="Rhodanese"/>
    <property type="match status" value="1"/>
</dbReference>
<evidence type="ECO:0000259" key="2">
    <source>
        <dbReference type="PROSITE" id="PS50857"/>
    </source>
</evidence>
<dbReference type="InterPro" id="IPR028096">
    <property type="entry name" value="EfeO_Cupredoxin"/>
</dbReference>
<dbReference type="InterPro" id="IPR001763">
    <property type="entry name" value="Rhodanese-like_dom"/>
</dbReference>
<evidence type="ECO:0008006" key="5">
    <source>
        <dbReference type="Google" id="ProtNLM"/>
    </source>
</evidence>
<accession>A0A1F7IF20</accession>
<dbReference type="PROSITE" id="PS50206">
    <property type="entry name" value="RHODANESE_3"/>
    <property type="match status" value="1"/>
</dbReference>
<dbReference type="PANTHER" id="PTHR43031:SF16">
    <property type="entry name" value="OXIDOREDUCTASE"/>
    <property type="match status" value="1"/>
</dbReference>
<dbReference type="GO" id="GO:0005507">
    <property type="term" value="F:copper ion binding"/>
    <property type="evidence" value="ECO:0007669"/>
    <property type="project" value="InterPro"/>
</dbReference>
<dbReference type="STRING" id="1802055.A3A74_04660"/>
<proteinExistence type="predicted"/>
<dbReference type="AlphaFoldDB" id="A0A1F7IF20"/>
<reference evidence="3 4" key="1">
    <citation type="journal article" date="2016" name="Nat. Commun.">
        <title>Thousands of microbial genomes shed light on interconnected biogeochemical processes in an aquifer system.</title>
        <authorList>
            <person name="Anantharaman K."/>
            <person name="Brown C.T."/>
            <person name="Hug L.A."/>
            <person name="Sharon I."/>
            <person name="Castelle C.J."/>
            <person name="Probst A.J."/>
            <person name="Thomas B.C."/>
            <person name="Singh A."/>
            <person name="Wilkins M.J."/>
            <person name="Karaoz U."/>
            <person name="Brodie E.L."/>
            <person name="Williams K.H."/>
            <person name="Hubbard S.S."/>
            <person name="Banfield J.F."/>
        </authorList>
    </citation>
    <scope>NUCLEOTIDE SEQUENCE [LARGE SCALE GENOMIC DNA]</scope>
</reference>
<dbReference type="InterPro" id="IPR002429">
    <property type="entry name" value="CcO_II-like_C"/>
</dbReference>
<evidence type="ECO:0000313" key="4">
    <source>
        <dbReference type="Proteomes" id="UP000179270"/>
    </source>
</evidence>
<dbReference type="Pfam" id="PF13473">
    <property type="entry name" value="Cupredoxin_1"/>
    <property type="match status" value="1"/>
</dbReference>
<dbReference type="GO" id="GO:0004129">
    <property type="term" value="F:cytochrome-c oxidase activity"/>
    <property type="evidence" value="ECO:0007669"/>
    <property type="project" value="InterPro"/>
</dbReference>
<gene>
    <name evidence="3" type="ORF">A3A74_04660</name>
</gene>
<dbReference type="CDD" id="cd00158">
    <property type="entry name" value="RHOD"/>
    <property type="match status" value="1"/>
</dbReference>
<dbReference type="SUPFAM" id="SSF52821">
    <property type="entry name" value="Rhodanese/Cell cycle control phosphatase"/>
    <property type="match status" value="1"/>
</dbReference>
<dbReference type="PANTHER" id="PTHR43031">
    <property type="entry name" value="FAD-DEPENDENT OXIDOREDUCTASE"/>
    <property type="match status" value="1"/>
</dbReference>
<organism evidence="3 4">
    <name type="scientific">Candidatus Roizmanbacteria bacterium RIFCSPLOWO2_01_FULL_35_13</name>
    <dbReference type="NCBI Taxonomy" id="1802055"/>
    <lineage>
        <taxon>Bacteria</taxon>
        <taxon>Candidatus Roizmaniibacteriota</taxon>
    </lineage>
</organism>
<feature type="domain" description="Rhodanese" evidence="1">
    <location>
        <begin position="47"/>
        <end position="134"/>
    </location>
</feature>
<dbReference type="Gene3D" id="2.60.40.420">
    <property type="entry name" value="Cupredoxins - blue copper proteins"/>
    <property type="match status" value="1"/>
</dbReference>
<evidence type="ECO:0000259" key="1">
    <source>
        <dbReference type="PROSITE" id="PS50206"/>
    </source>
</evidence>
<dbReference type="EMBL" id="MGAF01000014">
    <property type="protein sequence ID" value="OGK41961.1"/>
    <property type="molecule type" value="Genomic_DNA"/>
</dbReference>
<comment type="caution">
    <text evidence="3">The sequence shown here is derived from an EMBL/GenBank/DDBJ whole genome shotgun (WGS) entry which is preliminary data.</text>
</comment>
<dbReference type="PROSITE" id="PS50857">
    <property type="entry name" value="COX2_CUA"/>
    <property type="match status" value="1"/>
</dbReference>
<sequence length="255" mass="28535">MRFLSNKKLFAISLLILIYLIMQSYFAKSKYKAVSYSPKQLQNILKQKDKYVVIDVRSKKEYDKGHIPGALHADYYNTEALKKATGDKIPIAYCAFSAMRGPYAAYQLYRAGFQPAVLEGGITAWAEDIQGLDSDDPKSKSIFGHPKNIFPVRQKGDYPVNAGSVEIDITAKRFEFTPNKIELRHGQKVTLNLISLDITHGFALPEFGIETELLPNESKKVTFIADRKGNFPFVCNVICGSTSNHASMVGDIIVK</sequence>
<dbReference type="Proteomes" id="UP000179270">
    <property type="component" value="Unassembled WGS sequence"/>
</dbReference>
<dbReference type="SMART" id="SM00450">
    <property type="entry name" value="RHOD"/>
    <property type="match status" value="1"/>
</dbReference>
<name>A0A1F7IF20_9BACT</name>
<dbReference type="InterPro" id="IPR008972">
    <property type="entry name" value="Cupredoxin"/>
</dbReference>
<dbReference type="InterPro" id="IPR050229">
    <property type="entry name" value="GlpE_sulfurtransferase"/>
</dbReference>